<feature type="region of interest" description="Disordered" evidence="1">
    <location>
        <begin position="369"/>
        <end position="389"/>
    </location>
</feature>
<accession>A0A6A4LDF9</accession>
<feature type="region of interest" description="Disordered" evidence="1">
    <location>
        <begin position="569"/>
        <end position="609"/>
    </location>
</feature>
<protein>
    <submittedName>
        <fullName evidence="2">Uncharacterized protein</fullName>
    </submittedName>
</protein>
<dbReference type="AlphaFoldDB" id="A0A6A4LDF9"/>
<comment type="caution">
    <text evidence="2">The sequence shown here is derived from an EMBL/GenBank/DDBJ whole genome shotgun (WGS) entry which is preliminary data.</text>
</comment>
<dbReference type="PANTHER" id="PTHR47292">
    <property type="entry name" value="TRANSCRIPTION ELONGATION FACTOR (TFIIS) FAMILY PROTEIN-RELATED"/>
    <property type="match status" value="1"/>
</dbReference>
<feature type="region of interest" description="Disordered" evidence="1">
    <location>
        <begin position="174"/>
        <end position="206"/>
    </location>
</feature>
<gene>
    <name evidence="2" type="ORF">C3L33_09455</name>
</gene>
<name>A0A6A4LDF9_9ERIC</name>
<dbReference type="Proteomes" id="UP000428333">
    <property type="component" value="Linkage Group LG05"/>
</dbReference>
<reference evidence="2 3" key="1">
    <citation type="journal article" date="2019" name="Genome Biol. Evol.">
        <title>The Rhododendron genome and chromosomal organization provide insight into shared whole-genome duplications across the heath family (Ericaceae).</title>
        <authorList>
            <person name="Soza V.L."/>
            <person name="Lindsley D."/>
            <person name="Waalkes A."/>
            <person name="Ramage E."/>
            <person name="Patwardhan R.P."/>
            <person name="Burton J.N."/>
            <person name="Adey A."/>
            <person name="Kumar A."/>
            <person name="Qiu R."/>
            <person name="Shendure J."/>
            <person name="Hall B."/>
        </authorList>
    </citation>
    <scope>NUCLEOTIDE SEQUENCE [LARGE SCALE GENOMIC DNA]</scope>
    <source>
        <strain evidence="2">RSF 1966-606</strain>
    </source>
</reference>
<sequence length="609" mass="66316">IMTVKDFFTLTEMKDGHTSTARVSELANVMQMEKDCIAKNVGDATWKWSIVASTVSATNEKILPYLVIKLDDSCLLIGGLRMLQIPDRARVLFDRWKPDGDSDVVPQDVDKAGVISPSGGFPKASLDGDMDYTGLGICWSQTKALKRSSNLELEYGVIDALEVARQVTIEVERDFGDRRESSESNSPESIHESFQVTEAAQEPEVNTEKGVGDFDLNQEVCSEEMDRPTNAITNHIFVVSASRAAAAPRLPLAPLQFEGARGWKGPSATSAFRPVSPRRFVESDSTHVGGGTHSSPKQRRQDFLGFDLNKTDSAEDEIANLIPGKQILVSGESSVEVGPRRSEGLKLDLNRISDDDDAPPDWSIEGRICDHKNGHLSPPPSSSTSSMLRNIDLNDQPSLCNDSSNLQPYFGKSSSLLNLNGSEGTKSGDSVIYIMGTRVKVNQNDFVPRSPSLPNERILGPSLDDNLARRGGFSAMESPMPYACPPVFGYSPCMVDSKGAPVVPQTGDSASTYQPPFVTSKMGTHPGSMEAGPSRPNVDLNPGFMIERGNRESEGVLQIFNSGEVWLNGERLRVNSQPSSDSGGTGKRKEPEGGSEPYPFGYRHQPQWK</sequence>
<evidence type="ECO:0000313" key="3">
    <source>
        <dbReference type="Proteomes" id="UP000428333"/>
    </source>
</evidence>
<evidence type="ECO:0000256" key="1">
    <source>
        <dbReference type="SAM" id="MobiDB-lite"/>
    </source>
</evidence>
<organism evidence="2 3">
    <name type="scientific">Rhododendron williamsianum</name>
    <dbReference type="NCBI Taxonomy" id="262921"/>
    <lineage>
        <taxon>Eukaryota</taxon>
        <taxon>Viridiplantae</taxon>
        <taxon>Streptophyta</taxon>
        <taxon>Embryophyta</taxon>
        <taxon>Tracheophyta</taxon>
        <taxon>Spermatophyta</taxon>
        <taxon>Magnoliopsida</taxon>
        <taxon>eudicotyledons</taxon>
        <taxon>Gunneridae</taxon>
        <taxon>Pentapetalae</taxon>
        <taxon>asterids</taxon>
        <taxon>Ericales</taxon>
        <taxon>Ericaceae</taxon>
        <taxon>Ericoideae</taxon>
        <taxon>Rhodoreae</taxon>
        <taxon>Rhododendron</taxon>
    </lineage>
</organism>
<dbReference type="PANTHER" id="PTHR47292:SF1">
    <property type="entry name" value="TRANSCRIPTION ELONGATION FACTOR (TFIIS) FAMILY PROTEIN"/>
    <property type="match status" value="1"/>
</dbReference>
<keyword evidence="3" id="KW-1185">Reference proteome</keyword>
<dbReference type="EMBL" id="QEFC01001240">
    <property type="protein sequence ID" value="KAE9458646.1"/>
    <property type="molecule type" value="Genomic_DNA"/>
</dbReference>
<feature type="non-terminal residue" evidence="2">
    <location>
        <position position="1"/>
    </location>
</feature>
<proteinExistence type="predicted"/>
<dbReference type="OrthoDB" id="1595674at2759"/>
<evidence type="ECO:0000313" key="2">
    <source>
        <dbReference type="EMBL" id="KAE9458646.1"/>
    </source>
</evidence>